<name>A0A4C1ZKB3_EUMVA</name>
<evidence type="ECO:0000313" key="3">
    <source>
        <dbReference type="Proteomes" id="UP000299102"/>
    </source>
</evidence>
<evidence type="ECO:0000256" key="1">
    <source>
        <dbReference type="SAM" id="MobiDB-lite"/>
    </source>
</evidence>
<accession>A0A4C1ZKB3</accession>
<sequence length="114" mass="12242">MRLLGFAESAGHCFSYAINHGRGAGPGGRRRGEGGNGARAATGRRRGRGARSRLTVIEMRPAPETKQIANILVYSEWFITESSMRTYEKAPPNSAGAKPSDIFGARRPACVNPP</sequence>
<dbReference type="EMBL" id="BGZK01001854">
    <property type="protein sequence ID" value="GBP87369.1"/>
    <property type="molecule type" value="Genomic_DNA"/>
</dbReference>
<gene>
    <name evidence="2" type="ORF">EVAR_103498_1</name>
</gene>
<dbReference type="Proteomes" id="UP000299102">
    <property type="component" value="Unassembled WGS sequence"/>
</dbReference>
<keyword evidence="3" id="KW-1185">Reference proteome</keyword>
<protein>
    <submittedName>
        <fullName evidence="2">Uncharacterized protein</fullName>
    </submittedName>
</protein>
<organism evidence="2 3">
    <name type="scientific">Eumeta variegata</name>
    <name type="common">Bagworm moth</name>
    <name type="synonym">Eumeta japonica</name>
    <dbReference type="NCBI Taxonomy" id="151549"/>
    <lineage>
        <taxon>Eukaryota</taxon>
        <taxon>Metazoa</taxon>
        <taxon>Ecdysozoa</taxon>
        <taxon>Arthropoda</taxon>
        <taxon>Hexapoda</taxon>
        <taxon>Insecta</taxon>
        <taxon>Pterygota</taxon>
        <taxon>Neoptera</taxon>
        <taxon>Endopterygota</taxon>
        <taxon>Lepidoptera</taxon>
        <taxon>Glossata</taxon>
        <taxon>Ditrysia</taxon>
        <taxon>Tineoidea</taxon>
        <taxon>Psychidae</taxon>
        <taxon>Oiketicinae</taxon>
        <taxon>Eumeta</taxon>
    </lineage>
</organism>
<feature type="region of interest" description="Disordered" evidence="1">
    <location>
        <begin position="87"/>
        <end position="114"/>
    </location>
</feature>
<dbReference type="AlphaFoldDB" id="A0A4C1ZKB3"/>
<feature type="region of interest" description="Disordered" evidence="1">
    <location>
        <begin position="20"/>
        <end position="50"/>
    </location>
</feature>
<proteinExistence type="predicted"/>
<comment type="caution">
    <text evidence="2">The sequence shown here is derived from an EMBL/GenBank/DDBJ whole genome shotgun (WGS) entry which is preliminary data.</text>
</comment>
<evidence type="ECO:0000313" key="2">
    <source>
        <dbReference type="EMBL" id="GBP87369.1"/>
    </source>
</evidence>
<reference evidence="2 3" key="1">
    <citation type="journal article" date="2019" name="Commun. Biol.">
        <title>The bagworm genome reveals a unique fibroin gene that provides high tensile strength.</title>
        <authorList>
            <person name="Kono N."/>
            <person name="Nakamura H."/>
            <person name="Ohtoshi R."/>
            <person name="Tomita M."/>
            <person name="Numata K."/>
            <person name="Arakawa K."/>
        </authorList>
    </citation>
    <scope>NUCLEOTIDE SEQUENCE [LARGE SCALE GENOMIC DNA]</scope>
</reference>